<evidence type="ECO:0000313" key="4">
    <source>
        <dbReference type="EMBL" id="TPP53753.1"/>
    </source>
</evidence>
<dbReference type="InterPro" id="IPR055921">
    <property type="entry name" value="DUF7498"/>
</dbReference>
<dbReference type="VEuPathDB" id="TriTrypDB:LDHU3_33.1840"/>
<keyword evidence="1" id="KW-0812">Transmembrane</keyword>
<feature type="transmembrane region" description="Helical" evidence="1">
    <location>
        <begin position="24"/>
        <end position="47"/>
    </location>
</feature>
<reference evidence="5" key="1">
    <citation type="submission" date="2019-02" db="EMBL/GenBank/DDBJ databases">
        <title>FDA dAtabase for Regulatory Grade micrObial Sequences (FDA-ARGOS): Supporting development and validation of Infectious Disease Dx tests.</title>
        <authorList>
            <person name="Duncan R."/>
            <person name="Fisher C."/>
            <person name="Tallon L."/>
            <person name="Sadzewicz L."/>
            <person name="Sengamalay N."/>
            <person name="Ott S."/>
            <person name="Godinez A."/>
            <person name="Nagaraj S."/>
            <person name="Vavikolanu K."/>
            <person name="Nadendla S."/>
            <person name="Aluvathingal J."/>
            <person name="Sichtig H."/>
        </authorList>
    </citation>
    <scope>NUCLEOTIDE SEQUENCE [LARGE SCALE GENOMIC DNA]</scope>
    <source>
        <strain evidence="5">FDAARGOS_361</strain>
    </source>
</reference>
<sequence length="470" mass="49150">MPHTEPQNCLPRGKLRSTLPSLGGYRGAVVAAAWALLLMVVVAHPAVCAAPVVTGATCVVNSDGWCINSALKFEGTDLASVKALRIGSTAAEEKQITCADKFAATANAVSCTVAMASSAKAGLYPVTLVLGDQKQVEAGSVLLGALWELPSMQTWTSTTASGPHKVTGQSSDWPSTGDAWSISGTFDPANHYSVLFYNIEAEAAAGNPSHVTCALLTVTASKLTCTIIAASGVMGMYRFLVKDTTKGTLLLGSTSLGAIAVNPPLPTVTGARGECATNSAACVSGAALTISSTNFNYRDHAYQQFFVGVTEAQRSAIRLTPTAVSMTDLTANLTVAHGTPAGSYPVFVKVQVCMMHMMSPPRYVGNLVLQSGSIAGFNTEMPTGNSSEIQGAVDGRHGGMSSGYIAVTILAVVFGVMFLIVLVALTLVCLRKSERRRRLPEGNRFWDSMASDVPAVVSDRKDFNSDCVVH</sequence>
<dbReference type="Pfam" id="PF24327">
    <property type="entry name" value="DUF7497"/>
    <property type="match status" value="1"/>
</dbReference>
<dbReference type="EMBL" id="RHLC01000007">
    <property type="protein sequence ID" value="TPP53753.1"/>
    <property type="molecule type" value="Genomic_DNA"/>
</dbReference>
<evidence type="ECO:0000259" key="3">
    <source>
        <dbReference type="Pfam" id="PF24328"/>
    </source>
</evidence>
<dbReference type="InterPro" id="IPR055920">
    <property type="entry name" value="DUF7497"/>
</dbReference>
<accession>A0A504XYX7</accession>
<keyword evidence="1" id="KW-0472">Membrane</keyword>
<gene>
    <name evidence="4" type="ORF">CGC21_38020</name>
</gene>
<dbReference type="Proteomes" id="UP000318447">
    <property type="component" value="Unassembled WGS sequence"/>
</dbReference>
<dbReference type="VEuPathDB" id="TriTrypDB:LdCL_330018200"/>
<keyword evidence="1" id="KW-1133">Transmembrane helix</keyword>
<dbReference type="Pfam" id="PF24328">
    <property type="entry name" value="DUF7498"/>
    <property type="match status" value="1"/>
</dbReference>
<organism evidence="4 5">
    <name type="scientific">Leishmania donovani</name>
    <dbReference type="NCBI Taxonomy" id="5661"/>
    <lineage>
        <taxon>Eukaryota</taxon>
        <taxon>Discoba</taxon>
        <taxon>Euglenozoa</taxon>
        <taxon>Kinetoplastea</taxon>
        <taxon>Metakinetoplastina</taxon>
        <taxon>Trypanosomatida</taxon>
        <taxon>Trypanosomatidae</taxon>
        <taxon>Leishmaniinae</taxon>
        <taxon>Leishmania</taxon>
    </lineage>
</organism>
<feature type="transmembrane region" description="Helical" evidence="1">
    <location>
        <begin position="404"/>
        <end position="430"/>
    </location>
</feature>
<evidence type="ECO:0000313" key="5">
    <source>
        <dbReference type="Proteomes" id="UP000318447"/>
    </source>
</evidence>
<feature type="domain" description="DUF7498" evidence="3">
    <location>
        <begin position="273"/>
        <end position="370"/>
    </location>
</feature>
<feature type="domain" description="DUF7497" evidence="2">
    <location>
        <begin position="164"/>
        <end position="264"/>
    </location>
</feature>
<proteinExistence type="predicted"/>
<comment type="caution">
    <text evidence="4">The sequence shown here is derived from an EMBL/GenBank/DDBJ whole genome shotgun (WGS) entry which is preliminary data.</text>
</comment>
<dbReference type="VEuPathDB" id="TriTrypDB:LdBPK_331200.1"/>
<protein>
    <submittedName>
        <fullName evidence="4">Uncharacterized protein</fullName>
    </submittedName>
</protein>
<evidence type="ECO:0000259" key="2">
    <source>
        <dbReference type="Pfam" id="PF24327"/>
    </source>
</evidence>
<evidence type="ECO:0000256" key="1">
    <source>
        <dbReference type="SAM" id="Phobius"/>
    </source>
</evidence>
<dbReference type="AlphaFoldDB" id="A0A504XYX7"/>
<name>A0A504XYX7_LEIDO</name>